<dbReference type="InterPro" id="IPR011051">
    <property type="entry name" value="RmlC_Cupin_sf"/>
</dbReference>
<accession>A0A7Z0J8Y0</accession>
<dbReference type="InterPro" id="IPR013096">
    <property type="entry name" value="Cupin_2"/>
</dbReference>
<evidence type="ECO:0000313" key="3">
    <source>
        <dbReference type="Proteomes" id="UP000572051"/>
    </source>
</evidence>
<protein>
    <submittedName>
        <fullName evidence="2">Quercetin dioxygenase-like cupin family protein</fullName>
    </submittedName>
</protein>
<dbReference type="AlphaFoldDB" id="A0A7Z0J8Y0"/>
<dbReference type="EMBL" id="JACCFS010000001">
    <property type="protein sequence ID" value="NYJ32899.1"/>
    <property type="molecule type" value="Genomic_DNA"/>
</dbReference>
<name>A0A7Z0J8Y0_9ACTN</name>
<dbReference type="RefSeq" id="WP_179820878.1">
    <property type="nucleotide sequence ID" value="NZ_JACCFS010000001.1"/>
</dbReference>
<evidence type="ECO:0000313" key="2">
    <source>
        <dbReference type="EMBL" id="NYJ32899.1"/>
    </source>
</evidence>
<gene>
    <name evidence="2" type="ORF">HNR10_000780</name>
</gene>
<keyword evidence="2" id="KW-0223">Dioxygenase</keyword>
<evidence type="ECO:0000259" key="1">
    <source>
        <dbReference type="Pfam" id="PF07883"/>
    </source>
</evidence>
<dbReference type="InterPro" id="IPR014710">
    <property type="entry name" value="RmlC-like_jellyroll"/>
</dbReference>
<reference evidence="2 3" key="1">
    <citation type="submission" date="2020-07" db="EMBL/GenBank/DDBJ databases">
        <title>Sequencing the genomes of 1000 actinobacteria strains.</title>
        <authorList>
            <person name="Klenk H.-P."/>
        </authorList>
    </citation>
    <scope>NUCLEOTIDE SEQUENCE [LARGE SCALE GENOMIC DNA]</scope>
    <source>
        <strain evidence="2 3">DSM 44442</strain>
    </source>
</reference>
<comment type="caution">
    <text evidence="2">The sequence shown here is derived from an EMBL/GenBank/DDBJ whole genome shotgun (WGS) entry which is preliminary data.</text>
</comment>
<keyword evidence="3" id="KW-1185">Reference proteome</keyword>
<dbReference type="SUPFAM" id="SSF51182">
    <property type="entry name" value="RmlC-like cupins"/>
    <property type="match status" value="1"/>
</dbReference>
<dbReference type="Pfam" id="PF07883">
    <property type="entry name" value="Cupin_2"/>
    <property type="match status" value="1"/>
</dbReference>
<dbReference type="Proteomes" id="UP000572051">
    <property type="component" value="Unassembled WGS sequence"/>
</dbReference>
<dbReference type="Gene3D" id="2.60.120.10">
    <property type="entry name" value="Jelly Rolls"/>
    <property type="match status" value="1"/>
</dbReference>
<feature type="domain" description="Cupin type-2" evidence="1">
    <location>
        <begin position="36"/>
        <end position="103"/>
    </location>
</feature>
<keyword evidence="2" id="KW-0560">Oxidoreductase</keyword>
<organism evidence="2 3">
    <name type="scientific">Nocardiopsis aegyptia</name>
    <dbReference type="NCBI Taxonomy" id="220378"/>
    <lineage>
        <taxon>Bacteria</taxon>
        <taxon>Bacillati</taxon>
        <taxon>Actinomycetota</taxon>
        <taxon>Actinomycetes</taxon>
        <taxon>Streptosporangiales</taxon>
        <taxon>Nocardiopsidaceae</taxon>
        <taxon>Nocardiopsis</taxon>
    </lineage>
</organism>
<sequence>MPVVHSSTAPAFTMHNATFTGLAAPSRGARETCVWRTELTPGVEGQAHSLTREEVLVVLSGGAVATVDGTEHALAEGDALIVPPNTAFALANPHDRPCTLMAVLPVGGQAVLPEGEPFTPPWAR</sequence>
<proteinExistence type="predicted"/>
<dbReference type="GO" id="GO:0051213">
    <property type="term" value="F:dioxygenase activity"/>
    <property type="evidence" value="ECO:0007669"/>
    <property type="project" value="UniProtKB-KW"/>
</dbReference>